<keyword evidence="11" id="KW-0325">Glycoprotein</keyword>
<dbReference type="PaxDb" id="3218-PP1S55_121V6.2"/>
<keyword evidence="21" id="KW-1185">Reference proteome</keyword>
<evidence type="ECO:0000256" key="13">
    <source>
        <dbReference type="PIRSR" id="PIRSR600823-2"/>
    </source>
</evidence>
<dbReference type="AlphaFoldDB" id="A9S830"/>
<feature type="domain" description="Plant heme peroxidase family profile" evidence="18">
    <location>
        <begin position="29"/>
        <end position="321"/>
    </location>
</feature>
<dbReference type="GO" id="GO:0005576">
    <property type="term" value="C:extracellular region"/>
    <property type="evidence" value="ECO:0007669"/>
    <property type="project" value="UniProtKB-SubCell"/>
</dbReference>
<dbReference type="Pfam" id="PF00141">
    <property type="entry name" value="peroxidase"/>
    <property type="match status" value="1"/>
</dbReference>
<evidence type="ECO:0000256" key="1">
    <source>
        <dbReference type="ARBA" id="ARBA00000189"/>
    </source>
</evidence>
<keyword evidence="8 17" id="KW-0560">Oxidoreductase</keyword>
<dbReference type="GO" id="GO:0020037">
    <property type="term" value="F:heme binding"/>
    <property type="evidence" value="ECO:0007669"/>
    <property type="project" value="UniProtKB-UniRule"/>
</dbReference>
<dbReference type="InterPro" id="IPR019793">
    <property type="entry name" value="Peroxidases_heam-ligand_BS"/>
</dbReference>
<dbReference type="PRINTS" id="PR00458">
    <property type="entry name" value="PEROXIDASE"/>
</dbReference>
<dbReference type="EMBL" id="ABEU02000003">
    <property type="protein sequence ID" value="PNR58153.1"/>
    <property type="molecule type" value="Genomic_DNA"/>
</dbReference>
<dbReference type="PANTHER" id="PTHR31517">
    <property type="match status" value="1"/>
</dbReference>
<evidence type="ECO:0000259" key="18">
    <source>
        <dbReference type="PROSITE" id="PS50873"/>
    </source>
</evidence>
<feature type="binding site" evidence="14">
    <location>
        <position position="80"/>
    </location>
    <ligand>
        <name>Ca(2+)</name>
        <dbReference type="ChEBI" id="CHEBI:29108"/>
        <label>1</label>
    </ligand>
</feature>
<dbReference type="PRINTS" id="PR00461">
    <property type="entry name" value="PLPEROXIDASE"/>
</dbReference>
<comment type="function">
    <text evidence="17">Removal of H(2)O(2), oxidation of toxic reductants, biosynthesis and degradation of lignin, suberization, auxin catabolism, response to environmental stresses such as wounding, pathogen attack and oxidative stress.</text>
</comment>
<feature type="binding site" evidence="14">
    <location>
        <position position="244"/>
    </location>
    <ligand>
        <name>Ca(2+)</name>
        <dbReference type="ChEBI" id="CHEBI:29108"/>
        <label>2</label>
    </ligand>
</feature>
<sequence length="330" mass="35547">MESAAGRTQRALAVWLVIAQLLQIVAAQDLQVDFYGGTCPSAEKIVRDAVEAAVAKDHGNAPGLIRLHFHDCFVRGCDASVLLDGPKSEKVASPNFSLRGFEVVDAAKAELEKQCPGIVSCADILAFAARDSIELTGGKRWEVPAGRRDGNVSINAEAEAMLPSPQLNVQQLTDSFTRKGLSQSDMITLSGAHTIGRIHCSTVVARLYPETDPSLDEDLAVQLKTLCPQVGGSSSSTFNLDPTTPELFDNMYYSNLFSGKGVLQSDQILFESWSTKLPTMFNVLSTTSFTSSFADSMLTMSQIEVKTGSEGEIRRNCRAVNPVVEAPSPL</sequence>
<keyword evidence="6 14" id="KW-0479">Metal-binding</keyword>
<name>A9S830_PHYPA</name>
<evidence type="ECO:0000313" key="21">
    <source>
        <dbReference type="Proteomes" id="UP000006727"/>
    </source>
</evidence>
<evidence type="ECO:0000256" key="6">
    <source>
        <dbReference type="ARBA" id="ARBA00022723"/>
    </source>
</evidence>
<dbReference type="GO" id="GO:0004601">
    <property type="term" value="F:peroxidase activity"/>
    <property type="evidence" value="ECO:0000318"/>
    <property type="project" value="GO_Central"/>
</dbReference>
<feature type="binding site" evidence="14">
    <location>
        <position position="74"/>
    </location>
    <ligand>
        <name>Ca(2+)</name>
        <dbReference type="ChEBI" id="CHEBI:29108"/>
        <label>1</label>
    </ligand>
</feature>
<dbReference type="SUPFAM" id="SSF48113">
    <property type="entry name" value="Heme-dependent peroxidases"/>
    <property type="match status" value="1"/>
</dbReference>
<dbReference type="OrthoDB" id="2113341at2759"/>
<keyword evidence="5 17" id="KW-0349">Heme</keyword>
<feature type="binding site" evidence="14">
    <location>
        <position position="249"/>
    </location>
    <ligand>
        <name>Ca(2+)</name>
        <dbReference type="ChEBI" id="CHEBI:29108"/>
        <label>2</label>
    </ligand>
</feature>
<dbReference type="FunFam" id="1.10.520.10:FF:000001">
    <property type="entry name" value="Peroxidase"/>
    <property type="match status" value="1"/>
</dbReference>
<comment type="subcellular location">
    <subcellularLocation>
        <location evidence="17">Secreted</location>
    </subcellularLocation>
</comment>
<feature type="binding site" evidence="13">
    <location>
        <position position="163"/>
    </location>
    <ligand>
        <name>substrate</name>
    </ligand>
</feature>
<dbReference type="PROSITE" id="PS00435">
    <property type="entry name" value="PEROXIDASE_1"/>
    <property type="match status" value="1"/>
</dbReference>
<reference evidence="19 21" key="2">
    <citation type="journal article" date="2018" name="Plant J.">
        <title>The Physcomitrella patens chromosome-scale assembly reveals moss genome structure and evolution.</title>
        <authorList>
            <person name="Lang D."/>
            <person name="Ullrich K.K."/>
            <person name="Murat F."/>
            <person name="Fuchs J."/>
            <person name="Jenkins J."/>
            <person name="Haas F.B."/>
            <person name="Piednoel M."/>
            <person name="Gundlach H."/>
            <person name="Van Bel M."/>
            <person name="Meyberg R."/>
            <person name="Vives C."/>
            <person name="Morata J."/>
            <person name="Symeonidi A."/>
            <person name="Hiss M."/>
            <person name="Muchero W."/>
            <person name="Kamisugi Y."/>
            <person name="Saleh O."/>
            <person name="Blanc G."/>
            <person name="Decker E.L."/>
            <person name="van Gessel N."/>
            <person name="Grimwood J."/>
            <person name="Hayes R.D."/>
            <person name="Graham S.W."/>
            <person name="Gunter L.E."/>
            <person name="McDaniel S.F."/>
            <person name="Hoernstein S.N.W."/>
            <person name="Larsson A."/>
            <person name="Li F.W."/>
            <person name="Perroud P.F."/>
            <person name="Phillips J."/>
            <person name="Ranjan P."/>
            <person name="Rokshar D.S."/>
            <person name="Rothfels C.J."/>
            <person name="Schneider L."/>
            <person name="Shu S."/>
            <person name="Stevenson D.W."/>
            <person name="Thummler F."/>
            <person name="Tillich M."/>
            <person name="Villarreal Aguilar J.C."/>
            <person name="Widiez T."/>
            <person name="Wong G.K."/>
            <person name="Wymore A."/>
            <person name="Zhang Y."/>
            <person name="Zimmer A.D."/>
            <person name="Quatrano R.S."/>
            <person name="Mayer K.F.X."/>
            <person name="Goodstein D."/>
            <person name="Casacuberta J.M."/>
            <person name="Vandepoele K."/>
            <person name="Reski R."/>
            <person name="Cuming A.C."/>
            <person name="Tuskan G.A."/>
            <person name="Maumus F."/>
            <person name="Salse J."/>
            <person name="Schmutz J."/>
            <person name="Rensing S.A."/>
        </authorList>
    </citation>
    <scope>NUCLEOTIDE SEQUENCE [LARGE SCALE GENOMIC DNA]</scope>
    <source>
        <strain evidence="20 21">cv. Gransden 2004</strain>
    </source>
</reference>
<comment type="similarity">
    <text evidence="2">Belongs to the peroxidase family. Ascorbate peroxidase subfamily.</text>
</comment>
<dbReference type="GeneID" id="112280037"/>
<reference evidence="20" key="3">
    <citation type="submission" date="2020-12" db="UniProtKB">
        <authorList>
            <consortium name="EnsemblPlants"/>
        </authorList>
    </citation>
    <scope>IDENTIFICATION</scope>
</reference>
<organism evidence="19">
    <name type="scientific">Physcomitrium patens</name>
    <name type="common">Spreading-leaved earth moss</name>
    <name type="synonym">Physcomitrella patens</name>
    <dbReference type="NCBI Taxonomy" id="3218"/>
    <lineage>
        <taxon>Eukaryota</taxon>
        <taxon>Viridiplantae</taxon>
        <taxon>Streptophyta</taxon>
        <taxon>Embryophyta</taxon>
        <taxon>Bryophyta</taxon>
        <taxon>Bryophytina</taxon>
        <taxon>Bryopsida</taxon>
        <taxon>Funariidae</taxon>
        <taxon>Funariales</taxon>
        <taxon>Funariaceae</taxon>
        <taxon>Physcomitrium</taxon>
    </lineage>
</organism>
<comment type="catalytic activity">
    <reaction evidence="1 17">
        <text>2 a phenolic donor + H2O2 = 2 a phenolic radical donor + 2 H2O</text>
        <dbReference type="Rhea" id="RHEA:56136"/>
        <dbReference type="ChEBI" id="CHEBI:15377"/>
        <dbReference type="ChEBI" id="CHEBI:16240"/>
        <dbReference type="ChEBI" id="CHEBI:139520"/>
        <dbReference type="ChEBI" id="CHEBI:139521"/>
        <dbReference type="EC" id="1.11.1.7"/>
    </reaction>
</comment>
<evidence type="ECO:0000256" key="11">
    <source>
        <dbReference type="ARBA" id="ARBA00023180"/>
    </source>
</evidence>
<dbReference type="Gene3D" id="1.10.520.10">
    <property type="match status" value="1"/>
</dbReference>
<gene>
    <name evidence="20" type="primary">LOC112280037</name>
    <name evidence="19" type="ORF">PHYPA_005148</name>
</gene>
<reference evidence="19 21" key="1">
    <citation type="journal article" date="2008" name="Science">
        <title>The Physcomitrella genome reveals evolutionary insights into the conquest of land by plants.</title>
        <authorList>
            <person name="Rensing S."/>
            <person name="Lang D."/>
            <person name="Zimmer A."/>
            <person name="Terry A."/>
            <person name="Salamov A."/>
            <person name="Shapiro H."/>
            <person name="Nishiyama T."/>
            <person name="Perroud P.-F."/>
            <person name="Lindquist E."/>
            <person name="Kamisugi Y."/>
            <person name="Tanahashi T."/>
            <person name="Sakakibara K."/>
            <person name="Fujita T."/>
            <person name="Oishi K."/>
            <person name="Shin-I T."/>
            <person name="Kuroki Y."/>
            <person name="Toyoda A."/>
            <person name="Suzuki Y."/>
            <person name="Hashimoto A."/>
            <person name="Yamaguchi K."/>
            <person name="Sugano A."/>
            <person name="Kohara Y."/>
            <person name="Fujiyama A."/>
            <person name="Anterola A."/>
            <person name="Aoki S."/>
            <person name="Ashton N."/>
            <person name="Barbazuk W.B."/>
            <person name="Barker E."/>
            <person name="Bennetzen J."/>
            <person name="Bezanilla M."/>
            <person name="Blankenship R."/>
            <person name="Cho S.H."/>
            <person name="Dutcher S."/>
            <person name="Estelle M."/>
            <person name="Fawcett J.A."/>
            <person name="Gundlach H."/>
            <person name="Hanada K."/>
            <person name="Heyl A."/>
            <person name="Hicks K.A."/>
            <person name="Hugh J."/>
            <person name="Lohr M."/>
            <person name="Mayer K."/>
            <person name="Melkozernov A."/>
            <person name="Murata T."/>
            <person name="Nelson D."/>
            <person name="Pils B."/>
            <person name="Prigge M."/>
            <person name="Reiss B."/>
            <person name="Renner T."/>
            <person name="Rombauts S."/>
            <person name="Rushton P."/>
            <person name="Sanderfoot A."/>
            <person name="Schween G."/>
            <person name="Shiu S.-H."/>
            <person name="Stueber K."/>
            <person name="Theodoulou F.L."/>
            <person name="Tu H."/>
            <person name="Van de Peer Y."/>
            <person name="Verrier P.J."/>
            <person name="Waters E."/>
            <person name="Wood A."/>
            <person name="Yang L."/>
            <person name="Cove D."/>
            <person name="Cuming A."/>
            <person name="Hasebe M."/>
            <person name="Lucas S."/>
            <person name="Mishler D.B."/>
            <person name="Reski R."/>
            <person name="Grigoriev I."/>
            <person name="Quatrano R.S."/>
            <person name="Boore J.L."/>
        </authorList>
    </citation>
    <scope>NUCLEOTIDE SEQUENCE [LARGE SCALE GENOMIC DNA]</scope>
    <source>
        <strain evidence="20 21">cv. Gransden 2004</strain>
    </source>
</reference>
<dbReference type="SMR" id="A9S830"/>
<evidence type="ECO:0000256" key="12">
    <source>
        <dbReference type="PIRSR" id="PIRSR600823-1"/>
    </source>
</evidence>
<keyword evidence="17" id="KW-0732">Signal</keyword>
<evidence type="ECO:0000256" key="10">
    <source>
        <dbReference type="ARBA" id="ARBA00023157"/>
    </source>
</evidence>
<dbReference type="InterPro" id="IPR019794">
    <property type="entry name" value="Peroxidases_AS"/>
</dbReference>
<proteinExistence type="inferred from homology"/>
<dbReference type="PROSITE" id="PS50873">
    <property type="entry name" value="PEROXIDASE_4"/>
    <property type="match status" value="1"/>
</dbReference>
<dbReference type="Proteomes" id="UP000006727">
    <property type="component" value="Chromosome 3"/>
</dbReference>
<feature type="binding site" description="axial binding residue" evidence="14">
    <location>
        <position position="193"/>
    </location>
    <ligand>
        <name>heme b</name>
        <dbReference type="ChEBI" id="CHEBI:60344"/>
    </ligand>
    <ligandPart>
        <name>Fe</name>
        <dbReference type="ChEBI" id="CHEBI:18248"/>
    </ligandPart>
</feature>
<comment type="similarity">
    <text evidence="17">Belongs to the peroxidase family. Classical plant (class III) peroxidase subfamily.</text>
</comment>
<dbReference type="EnsemblPlants" id="Pp3c3_30190V3.2">
    <property type="protein sequence ID" value="Pp3c3_30190V3.2"/>
    <property type="gene ID" value="Pp3c3_30190"/>
</dbReference>
<evidence type="ECO:0000256" key="8">
    <source>
        <dbReference type="ARBA" id="ARBA00023002"/>
    </source>
</evidence>
<dbReference type="Gramene" id="Pp3c3_30190V3.1">
    <property type="protein sequence ID" value="Pp3c3_30190V3.1"/>
    <property type="gene ID" value="Pp3c3_30190"/>
</dbReference>
<feature type="signal peptide" evidence="17">
    <location>
        <begin position="1"/>
        <end position="27"/>
    </location>
</feature>
<evidence type="ECO:0000313" key="19">
    <source>
        <dbReference type="EMBL" id="PNR58153.1"/>
    </source>
</evidence>
<dbReference type="GO" id="GO:0009505">
    <property type="term" value="C:plant-type cell wall"/>
    <property type="evidence" value="ECO:0000318"/>
    <property type="project" value="GO_Central"/>
</dbReference>
<feature type="disulfide bond" evidence="16">
    <location>
        <begin position="200"/>
        <end position="227"/>
    </location>
</feature>
<evidence type="ECO:0000256" key="7">
    <source>
        <dbReference type="ARBA" id="ARBA00022837"/>
    </source>
</evidence>
<dbReference type="HOGENOM" id="CLU_010543_0_1_1"/>
<feature type="binding site" evidence="14">
    <location>
        <position position="89"/>
    </location>
    <ligand>
        <name>Ca(2+)</name>
        <dbReference type="ChEBI" id="CHEBI:29108"/>
        <label>1</label>
    </ligand>
</feature>
<keyword evidence="17" id="KW-0376">Hydrogen peroxide</keyword>
<feature type="binding site" evidence="14">
    <location>
        <position position="78"/>
    </location>
    <ligand>
        <name>Ca(2+)</name>
        <dbReference type="ChEBI" id="CHEBI:29108"/>
        <label>1</label>
    </ligand>
</feature>
<evidence type="ECO:0000256" key="16">
    <source>
        <dbReference type="PIRSR" id="PIRSR600823-5"/>
    </source>
</evidence>
<evidence type="ECO:0000256" key="14">
    <source>
        <dbReference type="PIRSR" id="PIRSR600823-3"/>
    </source>
</evidence>
<dbReference type="PROSITE" id="PS00436">
    <property type="entry name" value="PEROXIDASE_2"/>
    <property type="match status" value="1"/>
</dbReference>
<accession>A9S830</accession>
<dbReference type="GO" id="GO:0140825">
    <property type="term" value="F:lactoperoxidase activity"/>
    <property type="evidence" value="ECO:0007669"/>
    <property type="project" value="UniProtKB-EC"/>
</dbReference>
<protein>
    <recommendedName>
        <fullName evidence="3 17">Peroxidase</fullName>
        <ecNumber evidence="3 17">1.11.1.7</ecNumber>
    </recommendedName>
</protein>
<evidence type="ECO:0000256" key="5">
    <source>
        <dbReference type="ARBA" id="ARBA00022617"/>
    </source>
</evidence>
<feature type="binding site" evidence="14">
    <location>
        <position position="241"/>
    </location>
    <ligand>
        <name>Ca(2+)</name>
        <dbReference type="ChEBI" id="CHEBI:29108"/>
        <label>2</label>
    </ligand>
</feature>
<evidence type="ECO:0000256" key="4">
    <source>
        <dbReference type="ARBA" id="ARBA00022559"/>
    </source>
</evidence>
<dbReference type="PANTHER" id="PTHR31517:SF84">
    <property type="entry name" value="PEROXIDASE"/>
    <property type="match status" value="1"/>
</dbReference>
<dbReference type="GO" id="GO:0006950">
    <property type="term" value="P:response to stress"/>
    <property type="evidence" value="ECO:0000318"/>
    <property type="project" value="GO_Central"/>
</dbReference>
<comment type="cofactor">
    <cofactor evidence="14 17">
        <name>Ca(2+)</name>
        <dbReference type="ChEBI" id="CHEBI:29108"/>
    </cofactor>
    <text evidence="14 17">Binds 2 calcium ions per subunit.</text>
</comment>
<dbReference type="Gene3D" id="1.10.420.10">
    <property type="entry name" value="Peroxidase, domain 2"/>
    <property type="match status" value="1"/>
</dbReference>
<feature type="active site" description="Proton acceptor" evidence="12">
    <location>
        <position position="70"/>
    </location>
</feature>
<feature type="disulfide bond" evidence="16">
    <location>
        <begin position="121"/>
        <end position="317"/>
    </location>
</feature>
<evidence type="ECO:0000256" key="15">
    <source>
        <dbReference type="PIRSR" id="PIRSR600823-4"/>
    </source>
</evidence>
<feature type="binding site" evidence="14">
    <location>
        <position position="194"/>
    </location>
    <ligand>
        <name>Ca(2+)</name>
        <dbReference type="ChEBI" id="CHEBI:29108"/>
        <label>2</label>
    </ligand>
</feature>
<feature type="binding site" evidence="14">
    <location>
        <position position="76"/>
    </location>
    <ligand>
        <name>Ca(2+)</name>
        <dbReference type="ChEBI" id="CHEBI:29108"/>
        <label>1</label>
    </ligand>
</feature>
<keyword evidence="17" id="KW-0964">Secreted</keyword>
<keyword evidence="10 16" id="KW-1015">Disulfide bond</keyword>
<dbReference type="EC" id="1.11.1.7" evidence="3 17"/>
<dbReference type="InterPro" id="IPR000823">
    <property type="entry name" value="Peroxidase_pln"/>
</dbReference>
<keyword evidence="7 14" id="KW-0106">Calcium</keyword>
<dbReference type="InterPro" id="IPR033905">
    <property type="entry name" value="Secretory_peroxidase"/>
</dbReference>
<evidence type="ECO:0000256" key="3">
    <source>
        <dbReference type="ARBA" id="ARBA00012313"/>
    </source>
</evidence>
<keyword evidence="9 14" id="KW-0408">Iron</keyword>
<dbReference type="InterPro" id="IPR002016">
    <property type="entry name" value="Haem_peroxidase"/>
</dbReference>
<dbReference type="RefSeq" id="XP_024370729.1">
    <property type="nucleotide sequence ID" value="XM_024514961.2"/>
</dbReference>
<keyword evidence="4 17" id="KW-0575">Peroxidase</keyword>
<dbReference type="CDD" id="cd00693">
    <property type="entry name" value="secretory_peroxidase"/>
    <property type="match status" value="1"/>
</dbReference>
<dbReference type="EnsemblPlants" id="Pp3c3_30190V3.1">
    <property type="protein sequence ID" value="Pp3c3_30190V3.1"/>
    <property type="gene ID" value="Pp3c3_30190"/>
</dbReference>
<dbReference type="STRING" id="3218.A9S830"/>
<feature type="site" description="Transition state stabilizer" evidence="15">
    <location>
        <position position="66"/>
    </location>
</feature>
<dbReference type="Gramene" id="Pp3c3_30190V3.2">
    <property type="protein sequence ID" value="Pp3c3_30190V3.2"/>
    <property type="gene ID" value="Pp3c3_30190"/>
</dbReference>
<dbReference type="GO" id="GO:0006979">
    <property type="term" value="P:response to oxidative stress"/>
    <property type="evidence" value="ECO:0007669"/>
    <property type="project" value="UniProtKB-UniRule"/>
</dbReference>
<dbReference type="RefSeq" id="XP_024370728.1">
    <property type="nucleotide sequence ID" value="XM_024514960.2"/>
</dbReference>
<comment type="cofactor">
    <cofactor evidence="14 17">
        <name>heme b</name>
        <dbReference type="ChEBI" id="CHEBI:60344"/>
    </cofactor>
    <text evidence="14 17">Binds 1 heme b (iron(II)-protoporphyrin IX) group per subunit.</text>
</comment>
<dbReference type="GO" id="GO:0046872">
    <property type="term" value="F:metal ion binding"/>
    <property type="evidence" value="ECO:0007669"/>
    <property type="project" value="UniProtKB-UniRule"/>
</dbReference>
<feature type="disulfide bond" evidence="16">
    <location>
        <begin position="72"/>
        <end position="77"/>
    </location>
</feature>
<evidence type="ECO:0000256" key="17">
    <source>
        <dbReference type="RuleBase" id="RU362060"/>
    </source>
</evidence>
<dbReference type="InterPro" id="IPR010255">
    <property type="entry name" value="Haem_peroxidase_sf"/>
</dbReference>
<feature type="disulfide bond" evidence="16">
    <location>
        <begin position="39"/>
        <end position="115"/>
    </location>
</feature>
<dbReference type="eggNOG" id="ENOG502QPX7">
    <property type="taxonomic scope" value="Eukaryota"/>
</dbReference>
<dbReference type="KEGG" id="ppp:112280037"/>
<feature type="binding site" evidence="14">
    <location>
        <position position="71"/>
    </location>
    <ligand>
        <name>Ca(2+)</name>
        <dbReference type="ChEBI" id="CHEBI:29108"/>
        <label>1</label>
    </ligand>
</feature>
<evidence type="ECO:0000256" key="2">
    <source>
        <dbReference type="ARBA" id="ARBA00006873"/>
    </source>
</evidence>
<evidence type="ECO:0000256" key="9">
    <source>
        <dbReference type="ARBA" id="ARBA00023004"/>
    </source>
</evidence>
<feature type="chain" id="PRO_5014205166" description="Peroxidase" evidence="17">
    <location>
        <begin position="28"/>
        <end position="330"/>
    </location>
</feature>
<dbReference type="FunFam" id="1.10.420.10:FF:000006">
    <property type="entry name" value="Peroxidase"/>
    <property type="match status" value="1"/>
</dbReference>
<evidence type="ECO:0000313" key="20">
    <source>
        <dbReference type="EnsemblPlants" id="Pp3c3_30190V3.1"/>
    </source>
</evidence>
<dbReference type="GO" id="GO:0042744">
    <property type="term" value="P:hydrogen peroxide catabolic process"/>
    <property type="evidence" value="ECO:0007669"/>
    <property type="project" value="UniProtKB-KW"/>
</dbReference>